<gene>
    <name evidence="7" type="primary">dhbC</name>
    <name evidence="7" type="ORF">GCM10009754_39810</name>
</gene>
<evidence type="ECO:0000256" key="4">
    <source>
        <dbReference type="ARBA" id="ARBA00023235"/>
    </source>
</evidence>
<protein>
    <recommendedName>
        <fullName evidence="3">isochorismate synthase</fullName>
        <ecNumber evidence="3">5.4.4.2</ecNumber>
    </recommendedName>
    <alternativeName>
        <fullName evidence="5">Isochorismate mutase</fullName>
    </alternativeName>
</protein>
<dbReference type="PANTHER" id="PTHR42839:SF2">
    <property type="entry name" value="ISOCHORISMATE SYNTHASE ENTC"/>
    <property type="match status" value="1"/>
</dbReference>
<dbReference type="PANTHER" id="PTHR42839">
    <property type="entry name" value="ISOCHORISMATE SYNTHASE ENTC"/>
    <property type="match status" value="1"/>
</dbReference>
<dbReference type="EC" id="5.4.4.2" evidence="3"/>
<dbReference type="PRINTS" id="PR00095">
    <property type="entry name" value="ANTSNTHASEI"/>
</dbReference>
<comment type="catalytic activity">
    <reaction evidence="1">
        <text>chorismate = isochorismate</text>
        <dbReference type="Rhea" id="RHEA:18985"/>
        <dbReference type="ChEBI" id="CHEBI:29748"/>
        <dbReference type="ChEBI" id="CHEBI:29780"/>
        <dbReference type="EC" id="5.4.4.2"/>
    </reaction>
</comment>
<evidence type="ECO:0000256" key="1">
    <source>
        <dbReference type="ARBA" id="ARBA00000799"/>
    </source>
</evidence>
<reference evidence="7 8" key="1">
    <citation type="journal article" date="2019" name="Int. J. Syst. Evol. Microbiol.">
        <title>The Global Catalogue of Microorganisms (GCM) 10K type strain sequencing project: providing services to taxonomists for standard genome sequencing and annotation.</title>
        <authorList>
            <consortium name="The Broad Institute Genomics Platform"/>
            <consortium name="The Broad Institute Genome Sequencing Center for Infectious Disease"/>
            <person name="Wu L."/>
            <person name="Ma J."/>
        </authorList>
    </citation>
    <scope>NUCLEOTIDE SEQUENCE [LARGE SCALE GENOMIC DNA]</scope>
    <source>
        <strain evidence="7 8">JCM 14545</strain>
    </source>
</reference>
<evidence type="ECO:0000313" key="8">
    <source>
        <dbReference type="Proteomes" id="UP001501116"/>
    </source>
</evidence>
<dbReference type="Proteomes" id="UP001501116">
    <property type="component" value="Unassembled WGS sequence"/>
</dbReference>
<organism evidence="7 8">
    <name type="scientific">Amycolatopsis minnesotensis</name>
    <dbReference type="NCBI Taxonomy" id="337894"/>
    <lineage>
        <taxon>Bacteria</taxon>
        <taxon>Bacillati</taxon>
        <taxon>Actinomycetota</taxon>
        <taxon>Actinomycetes</taxon>
        <taxon>Pseudonocardiales</taxon>
        <taxon>Pseudonocardiaceae</taxon>
        <taxon>Amycolatopsis</taxon>
    </lineage>
</organism>
<dbReference type="Gene3D" id="3.60.120.10">
    <property type="entry name" value="Anthranilate synthase"/>
    <property type="match status" value="1"/>
</dbReference>
<comment type="similarity">
    <text evidence="2">Belongs to the isochorismate synthase family.</text>
</comment>
<dbReference type="RefSeq" id="WP_344420564.1">
    <property type="nucleotide sequence ID" value="NZ_BAAANN010000015.1"/>
</dbReference>
<evidence type="ECO:0000256" key="5">
    <source>
        <dbReference type="ARBA" id="ARBA00041564"/>
    </source>
</evidence>
<evidence type="ECO:0000256" key="2">
    <source>
        <dbReference type="ARBA" id="ARBA00005297"/>
    </source>
</evidence>
<comment type="caution">
    <text evidence="7">The sequence shown here is derived from an EMBL/GenBank/DDBJ whole genome shotgun (WGS) entry which is preliminary data.</text>
</comment>
<name>A0ABN2R5W4_9PSEU</name>
<dbReference type="Pfam" id="PF00425">
    <property type="entry name" value="Chorismate_bind"/>
    <property type="match status" value="1"/>
</dbReference>
<sequence>MSPSALVRPRPVHRADDLLSAYLPGSFYYSSPRGALLADGVRACVRRGQGSWADAAAEALAGTSAEDAVVVGAIGFRRNSEASLVVPAVVRRADTPVDGLTATPAAFGATSWSASPRPEPRRYVDGVRKALELIDGGALSKVVLARCLELTASTPVSVPSLISRLVRANPGAHAFAVDVTAGGDRAPRTLVGASPELLVARRGDTVVANPLAGSLPRVTGDSAEADAENRRRIAALLASHKDRREHAHVTAQVADVLGRFCDELDVPAEPEVIGTPTMWHLSTRITGRPADPADPSSSALALAEALHPTPAVCGVPAPAAHAAIADLEPEDRGYYSGMVGWTGPGGDGEWAVTIRSAEVCDRTVRLFAGAGIVAGSDPEAELAETSAKFRTLLRALGVEGVA</sequence>
<proteinExistence type="inferred from homology"/>
<accession>A0ABN2R5W4</accession>
<evidence type="ECO:0000259" key="6">
    <source>
        <dbReference type="Pfam" id="PF00425"/>
    </source>
</evidence>
<dbReference type="InterPro" id="IPR019999">
    <property type="entry name" value="Anth_synth_I-like"/>
</dbReference>
<keyword evidence="8" id="KW-1185">Reference proteome</keyword>
<dbReference type="InterPro" id="IPR005801">
    <property type="entry name" value="ADC_synthase"/>
</dbReference>
<evidence type="ECO:0000313" key="7">
    <source>
        <dbReference type="EMBL" id="GAA1964168.1"/>
    </source>
</evidence>
<dbReference type="InterPro" id="IPR004561">
    <property type="entry name" value="IsoChor_synthase"/>
</dbReference>
<dbReference type="NCBIfam" id="TIGR00543">
    <property type="entry name" value="isochor_syn"/>
    <property type="match status" value="1"/>
</dbReference>
<evidence type="ECO:0000256" key="3">
    <source>
        <dbReference type="ARBA" id="ARBA00012824"/>
    </source>
</evidence>
<dbReference type="InterPro" id="IPR015890">
    <property type="entry name" value="Chorismate_C"/>
</dbReference>
<dbReference type="EMBL" id="BAAANN010000015">
    <property type="protein sequence ID" value="GAA1964168.1"/>
    <property type="molecule type" value="Genomic_DNA"/>
</dbReference>
<dbReference type="SUPFAM" id="SSF56322">
    <property type="entry name" value="ADC synthase"/>
    <property type="match status" value="1"/>
</dbReference>
<keyword evidence="4" id="KW-0413">Isomerase</keyword>
<feature type="domain" description="Chorismate-utilising enzyme C-terminal" evidence="6">
    <location>
        <begin position="121"/>
        <end position="388"/>
    </location>
</feature>